<sequence length="263" mass="30159">MSGVQPFDNQWMKVFLQQHFAVTVTENRSISFPYSTEDLLDEAKLPLIIREQSIQLGEPEGLVVGTLFAKRYSVLIMGLVASISLFDTPMSLLPGTLRFRPTDGGAMQYEAEMAASGKFLVNDTGARQACLAKYLEHLLEHLRQVFLAVSSYTGAKEKVMWSLVSHNLRNLYGRLHTDSGLWDSEDRGRIISQDYNTLFQPEKPDELSMRFLRYEHPKLQGRPFYLRTYCCLAYRIRIGPDAEEYCSTCPKLSPEERWRLLDS</sequence>
<keyword evidence="2" id="KW-1185">Reference proteome</keyword>
<proteinExistence type="predicted"/>
<protein>
    <recommendedName>
        <fullName evidence="3">Aerobactin siderophore biosynthesis IucA/IucC-like C-terminal domain-containing protein</fullName>
    </recommendedName>
</protein>
<reference evidence="1" key="2">
    <citation type="submission" date="2020-09" db="EMBL/GenBank/DDBJ databases">
        <authorList>
            <person name="Sun Q."/>
            <person name="Zhou Y."/>
        </authorList>
    </citation>
    <scope>NUCLEOTIDE SEQUENCE</scope>
    <source>
        <strain evidence="1">CGMCC 1.16134</strain>
    </source>
</reference>
<dbReference type="RefSeq" id="WP_189027029.1">
    <property type="nucleotide sequence ID" value="NZ_BMKR01000013.1"/>
</dbReference>
<dbReference type="Proteomes" id="UP000637643">
    <property type="component" value="Unassembled WGS sequence"/>
</dbReference>
<comment type="caution">
    <text evidence="1">The sequence shown here is derived from an EMBL/GenBank/DDBJ whole genome shotgun (WGS) entry which is preliminary data.</text>
</comment>
<accession>A0A917CI97</accession>
<evidence type="ECO:0008006" key="3">
    <source>
        <dbReference type="Google" id="ProtNLM"/>
    </source>
</evidence>
<name>A0A917CI97_9BACL</name>
<organism evidence="1 2">
    <name type="scientific">Paenibacillus albidus</name>
    <dbReference type="NCBI Taxonomy" id="2041023"/>
    <lineage>
        <taxon>Bacteria</taxon>
        <taxon>Bacillati</taxon>
        <taxon>Bacillota</taxon>
        <taxon>Bacilli</taxon>
        <taxon>Bacillales</taxon>
        <taxon>Paenibacillaceae</taxon>
        <taxon>Paenibacillus</taxon>
    </lineage>
</organism>
<evidence type="ECO:0000313" key="1">
    <source>
        <dbReference type="EMBL" id="GGF86671.1"/>
    </source>
</evidence>
<reference evidence="1" key="1">
    <citation type="journal article" date="2014" name="Int. J. Syst. Evol. Microbiol.">
        <title>Complete genome sequence of Corynebacterium casei LMG S-19264T (=DSM 44701T), isolated from a smear-ripened cheese.</title>
        <authorList>
            <consortium name="US DOE Joint Genome Institute (JGI-PGF)"/>
            <person name="Walter F."/>
            <person name="Albersmeier A."/>
            <person name="Kalinowski J."/>
            <person name="Ruckert C."/>
        </authorList>
    </citation>
    <scope>NUCLEOTIDE SEQUENCE</scope>
    <source>
        <strain evidence="1">CGMCC 1.16134</strain>
    </source>
</reference>
<dbReference type="AlphaFoldDB" id="A0A917CI97"/>
<dbReference type="EMBL" id="BMKR01000013">
    <property type="protein sequence ID" value="GGF86671.1"/>
    <property type="molecule type" value="Genomic_DNA"/>
</dbReference>
<gene>
    <name evidence="1" type="ORF">GCM10010912_34930</name>
</gene>
<evidence type="ECO:0000313" key="2">
    <source>
        <dbReference type="Proteomes" id="UP000637643"/>
    </source>
</evidence>